<feature type="compositionally biased region" description="Polar residues" evidence="1">
    <location>
        <begin position="493"/>
        <end position="514"/>
    </location>
</feature>
<organism evidence="2 3">
    <name type="scientific">Hibiscus sabdariffa</name>
    <name type="common">roselle</name>
    <dbReference type="NCBI Taxonomy" id="183260"/>
    <lineage>
        <taxon>Eukaryota</taxon>
        <taxon>Viridiplantae</taxon>
        <taxon>Streptophyta</taxon>
        <taxon>Embryophyta</taxon>
        <taxon>Tracheophyta</taxon>
        <taxon>Spermatophyta</taxon>
        <taxon>Magnoliopsida</taxon>
        <taxon>eudicotyledons</taxon>
        <taxon>Gunneridae</taxon>
        <taxon>Pentapetalae</taxon>
        <taxon>rosids</taxon>
        <taxon>malvids</taxon>
        <taxon>Malvales</taxon>
        <taxon>Malvaceae</taxon>
        <taxon>Malvoideae</taxon>
        <taxon>Hibiscus</taxon>
    </lineage>
</organism>
<dbReference type="InterPro" id="IPR045882">
    <property type="entry name" value="GPT1/2"/>
</dbReference>
<accession>A0ABR2GBG5</accession>
<proteinExistence type="predicted"/>
<dbReference type="PANTHER" id="PTHR33737:SF2">
    <property type="entry name" value="OS12G0102700 PROTEIN"/>
    <property type="match status" value="1"/>
</dbReference>
<name>A0ABR2GBG5_9ROSI</name>
<gene>
    <name evidence="2" type="ORF">V6N12_050109</name>
</gene>
<dbReference type="Proteomes" id="UP001472677">
    <property type="component" value="Unassembled WGS sequence"/>
</dbReference>
<feature type="compositionally biased region" description="Polar residues" evidence="1">
    <location>
        <begin position="200"/>
        <end position="217"/>
    </location>
</feature>
<evidence type="ECO:0000313" key="2">
    <source>
        <dbReference type="EMBL" id="KAK8600253.1"/>
    </source>
</evidence>
<evidence type="ECO:0000256" key="1">
    <source>
        <dbReference type="SAM" id="MobiDB-lite"/>
    </source>
</evidence>
<keyword evidence="3" id="KW-1185">Reference proteome</keyword>
<feature type="compositionally biased region" description="Low complexity" evidence="1">
    <location>
        <begin position="566"/>
        <end position="578"/>
    </location>
</feature>
<protein>
    <submittedName>
        <fullName evidence="2">Uncharacterized protein</fullName>
    </submittedName>
</protein>
<feature type="compositionally biased region" description="Low complexity" evidence="1">
    <location>
        <begin position="540"/>
        <end position="550"/>
    </location>
</feature>
<feature type="region of interest" description="Disordered" evidence="1">
    <location>
        <begin position="475"/>
        <end position="598"/>
    </location>
</feature>
<feature type="compositionally biased region" description="Polar residues" evidence="1">
    <location>
        <begin position="164"/>
        <end position="174"/>
    </location>
</feature>
<reference evidence="2 3" key="1">
    <citation type="journal article" date="2024" name="G3 (Bethesda)">
        <title>Genome assembly of Hibiscus sabdariffa L. provides insights into metabolisms of medicinal natural products.</title>
        <authorList>
            <person name="Kim T."/>
        </authorList>
    </citation>
    <scope>NUCLEOTIDE SEQUENCE [LARGE SCALE GENOMIC DNA]</scope>
    <source>
        <strain evidence="2">TK-2024</strain>
        <tissue evidence="2">Old leaves</tissue>
    </source>
</reference>
<evidence type="ECO:0000313" key="3">
    <source>
        <dbReference type="Proteomes" id="UP001472677"/>
    </source>
</evidence>
<sequence length="774" mass="82652">MDDFAIPSDFEFQGLSLIDVSAENDCLIDSPFFDSISSHFSGKGTENKHLKFNLDPGDVEISSVFLEEAGELEEPPGKHRKPNLRKNFTWDNAFFGSAGFLESDEWSSMLGGNQNGERYRLTGIQEDVNGSFESLLNLELDGGTLSLEDPEVYLFEDIRPSIQKFSKTPNTANPSGKKAFTTQDKKAASKKPNIGLLDTGKTSKQSVTRSGESTSSLHKLPKGLSRVGYMSTPPIRSRRRSLGDKCVKMEKDAKGRGAILSKTPALGSSRNIVPRSLSNTSCSSPASSTTELINYCTLLESCASILSERIEKSSSISIKQKNDSRKVNPSSDCTISNSYKNILKGKNQAGNSKLSTSLKSSTKLSSCISPASSVTVESSESLSSISAANQRSNIVKVSLGTGSHKGLATNCDAHQDLVSKNHPTGQCSVEASVEFTGALDESVNEVSAETSGPLLPASLKLSSLRLSSRKDGFFDGARSSGGSPKGNLLSHPSIPSGSPKSGAKGTSPTASSTRAKIGKLQPVRTQTAIRSPNLDVKQTSSLVRSRSSMSIQKPSNAATKVPSALRNPKSNPRSSPKSQNTSSPRTGRESNSKVQGIGSAETIVSQIASLGGKEGARIKDTKIVPLDGVLQTADNVTSEFGVQLTVALEEAAEKETDSLSYFKTNTLSFYNTNQEEDPVKKSGTVEADINSDTRKERISDYRIIHGQKELMNSLTNPTPCPVSSEITSGSRKPFSVKDSFYNIDSPLEVLSGTAPAVDKTTVLAIPESLVPENS</sequence>
<dbReference type="PANTHER" id="PTHR33737">
    <property type="entry name" value="OS05G0121800 PROTEIN"/>
    <property type="match status" value="1"/>
</dbReference>
<dbReference type="EMBL" id="JBBPBM010000001">
    <property type="protein sequence ID" value="KAK8600253.1"/>
    <property type="molecule type" value="Genomic_DNA"/>
</dbReference>
<comment type="caution">
    <text evidence="2">The sequence shown here is derived from an EMBL/GenBank/DDBJ whole genome shotgun (WGS) entry which is preliminary data.</text>
</comment>
<feature type="region of interest" description="Disordered" evidence="1">
    <location>
        <begin position="164"/>
        <end position="219"/>
    </location>
</feature>